<name>A0A929G147_9PSEU</name>
<dbReference type="PANTHER" id="PTHR36928:SF1">
    <property type="entry name" value="PHOSPHATASE YCDX-RELATED"/>
    <property type="match status" value="1"/>
</dbReference>
<reference evidence="2" key="1">
    <citation type="submission" date="2020-10" db="EMBL/GenBank/DDBJ databases">
        <title>Diversity and distribution of actinomycetes associated with coral in the coast of Hainan.</title>
        <authorList>
            <person name="Li F."/>
        </authorList>
    </citation>
    <scope>NUCLEOTIDE SEQUENCE</scope>
    <source>
        <strain evidence="2">HNM0983</strain>
    </source>
</reference>
<gene>
    <name evidence="2" type="ORF">IQ251_17665</name>
</gene>
<protein>
    <submittedName>
        <fullName evidence="2">PHP domain-containing protein</fullName>
    </submittedName>
</protein>
<dbReference type="InterPro" id="IPR027421">
    <property type="entry name" value="DNA_pol_lamdba_lyase_dom_sf"/>
</dbReference>
<dbReference type="Pfam" id="PF14716">
    <property type="entry name" value="HHH_8"/>
    <property type="match status" value="1"/>
</dbReference>
<dbReference type="SUPFAM" id="SSF89550">
    <property type="entry name" value="PHP domain-like"/>
    <property type="match status" value="1"/>
</dbReference>
<dbReference type="Proteomes" id="UP000598360">
    <property type="component" value="Unassembled WGS sequence"/>
</dbReference>
<keyword evidence="3" id="KW-1185">Reference proteome</keyword>
<sequence length="333" mass="36081">MDAVQALREIAFLLERADAPTYRVRAFRNAAAAAEQRADLERRAAEGTLTRLAGIGGTTAGVIEQALRGTVPDYLQQLREQRTDDAGPGKALRRALRGDCHTHSEWSDGAAPIAEMAAAAAWLGHEWVALTDHSPRLTVAHGLSAARLREQLDLIAGINRDLAPFRVLTGIEVDILDDGSLDQDEDLLAELDLVVASVHSRLRMDAQPMTRRICAAVANPHVDVLGHCTGRRLGTRPRPQSAFDAAAVFTACRNHGVAVEINSRPDRLDPPRGLIRLAADLGCSFTVDSDAHAPGQLDWLAHGCRRAAECDLQPEQIRNTGTAEQLLARTARH</sequence>
<dbReference type="CDD" id="cd07436">
    <property type="entry name" value="PHP_PolX"/>
    <property type="match status" value="1"/>
</dbReference>
<dbReference type="EMBL" id="JADEYC010000039">
    <property type="protein sequence ID" value="MBE9376280.1"/>
    <property type="molecule type" value="Genomic_DNA"/>
</dbReference>
<dbReference type="GO" id="GO:0005829">
    <property type="term" value="C:cytosol"/>
    <property type="evidence" value="ECO:0007669"/>
    <property type="project" value="TreeGrafter"/>
</dbReference>
<dbReference type="PIRSF" id="PIRSF036978">
    <property type="entry name" value="UCP036978_PHPhdr"/>
    <property type="match status" value="1"/>
</dbReference>
<dbReference type="InterPro" id="IPR050243">
    <property type="entry name" value="PHP_phosphatase"/>
</dbReference>
<dbReference type="RefSeq" id="WP_193929805.1">
    <property type="nucleotide sequence ID" value="NZ_JADEYC010000039.1"/>
</dbReference>
<dbReference type="InterPro" id="IPR003141">
    <property type="entry name" value="Pol/His_phosphatase_N"/>
</dbReference>
<dbReference type="Pfam" id="PF02811">
    <property type="entry name" value="PHP"/>
    <property type="match status" value="1"/>
</dbReference>
<dbReference type="InterPro" id="IPR016195">
    <property type="entry name" value="Pol/histidinol_Pase-like"/>
</dbReference>
<proteinExistence type="predicted"/>
<accession>A0A929G147</accession>
<dbReference type="SMART" id="SM00481">
    <property type="entry name" value="POLIIIAc"/>
    <property type="match status" value="1"/>
</dbReference>
<comment type="caution">
    <text evidence="2">The sequence shown here is derived from an EMBL/GenBank/DDBJ whole genome shotgun (WGS) entry which is preliminary data.</text>
</comment>
<dbReference type="InterPro" id="IPR010996">
    <property type="entry name" value="HHH_MUS81"/>
</dbReference>
<dbReference type="InterPro" id="IPR017078">
    <property type="entry name" value="UCP036978_PHPhdr"/>
</dbReference>
<evidence type="ECO:0000313" key="3">
    <source>
        <dbReference type="Proteomes" id="UP000598360"/>
    </source>
</evidence>
<dbReference type="AlphaFoldDB" id="A0A929G147"/>
<dbReference type="FunFam" id="3.20.20.140:FF:000047">
    <property type="entry name" value="PHP domain-containing protein"/>
    <property type="match status" value="1"/>
</dbReference>
<evidence type="ECO:0000259" key="1">
    <source>
        <dbReference type="SMART" id="SM00481"/>
    </source>
</evidence>
<dbReference type="Gene3D" id="3.20.20.140">
    <property type="entry name" value="Metal-dependent hydrolases"/>
    <property type="match status" value="1"/>
</dbReference>
<dbReference type="InterPro" id="IPR047967">
    <property type="entry name" value="PolX_PHP"/>
</dbReference>
<dbReference type="GO" id="GO:0008270">
    <property type="term" value="F:zinc ion binding"/>
    <property type="evidence" value="ECO:0007669"/>
    <property type="project" value="TreeGrafter"/>
</dbReference>
<dbReference type="SUPFAM" id="SSF47802">
    <property type="entry name" value="DNA polymerase beta, N-terminal domain-like"/>
    <property type="match status" value="1"/>
</dbReference>
<dbReference type="GO" id="GO:0042578">
    <property type="term" value="F:phosphoric ester hydrolase activity"/>
    <property type="evidence" value="ECO:0007669"/>
    <property type="project" value="TreeGrafter"/>
</dbReference>
<feature type="domain" description="Polymerase/histidinol phosphatase N-terminal" evidence="1">
    <location>
        <begin position="98"/>
        <end position="177"/>
    </location>
</feature>
<evidence type="ECO:0000313" key="2">
    <source>
        <dbReference type="EMBL" id="MBE9376280.1"/>
    </source>
</evidence>
<dbReference type="InterPro" id="IPR004013">
    <property type="entry name" value="PHP_dom"/>
</dbReference>
<organism evidence="2 3">
    <name type="scientific">Saccharopolyspora montiporae</name>
    <dbReference type="NCBI Taxonomy" id="2781240"/>
    <lineage>
        <taxon>Bacteria</taxon>
        <taxon>Bacillati</taxon>
        <taxon>Actinomycetota</taxon>
        <taxon>Actinomycetes</taxon>
        <taxon>Pseudonocardiales</taxon>
        <taxon>Pseudonocardiaceae</taxon>
        <taxon>Saccharopolyspora</taxon>
    </lineage>
</organism>
<dbReference type="NCBIfam" id="NF005928">
    <property type="entry name" value="PRK07945.1"/>
    <property type="match status" value="1"/>
</dbReference>
<dbReference type="PANTHER" id="PTHR36928">
    <property type="entry name" value="PHOSPHATASE YCDX-RELATED"/>
    <property type="match status" value="1"/>
</dbReference>
<dbReference type="Gene3D" id="1.10.150.110">
    <property type="entry name" value="DNA polymerase beta, N-terminal domain-like"/>
    <property type="match status" value="1"/>
</dbReference>